<protein>
    <submittedName>
        <fullName evidence="1">Uncharacterized protein</fullName>
    </submittedName>
</protein>
<gene>
    <name evidence="1" type="ORF">IHE45_05G165300</name>
</gene>
<organism evidence="1 2">
    <name type="scientific">Dioscorea alata</name>
    <name type="common">Purple yam</name>
    <dbReference type="NCBI Taxonomy" id="55571"/>
    <lineage>
        <taxon>Eukaryota</taxon>
        <taxon>Viridiplantae</taxon>
        <taxon>Streptophyta</taxon>
        <taxon>Embryophyta</taxon>
        <taxon>Tracheophyta</taxon>
        <taxon>Spermatophyta</taxon>
        <taxon>Magnoliopsida</taxon>
        <taxon>Liliopsida</taxon>
        <taxon>Dioscoreales</taxon>
        <taxon>Dioscoreaceae</taxon>
        <taxon>Dioscorea</taxon>
    </lineage>
</organism>
<keyword evidence="2" id="KW-1185">Reference proteome</keyword>
<dbReference type="EMBL" id="CM037015">
    <property type="protein sequence ID" value="KAH7683173.1"/>
    <property type="molecule type" value="Genomic_DNA"/>
</dbReference>
<evidence type="ECO:0000313" key="2">
    <source>
        <dbReference type="Proteomes" id="UP000827976"/>
    </source>
</evidence>
<comment type="caution">
    <text evidence="1">The sequence shown here is derived from an EMBL/GenBank/DDBJ whole genome shotgun (WGS) entry which is preliminary data.</text>
</comment>
<proteinExistence type="predicted"/>
<reference evidence="2" key="1">
    <citation type="journal article" date="2022" name="Nat. Commun.">
        <title>Chromosome evolution and the genetic basis of agronomically important traits in greater yam.</title>
        <authorList>
            <person name="Bredeson J.V."/>
            <person name="Lyons J.B."/>
            <person name="Oniyinde I.O."/>
            <person name="Okereke N.R."/>
            <person name="Kolade O."/>
            <person name="Nnabue I."/>
            <person name="Nwadili C.O."/>
            <person name="Hribova E."/>
            <person name="Parker M."/>
            <person name="Nwogha J."/>
            <person name="Shu S."/>
            <person name="Carlson J."/>
            <person name="Kariba R."/>
            <person name="Muthemba S."/>
            <person name="Knop K."/>
            <person name="Barton G.J."/>
            <person name="Sherwood A.V."/>
            <person name="Lopez-Montes A."/>
            <person name="Asiedu R."/>
            <person name="Jamnadass R."/>
            <person name="Muchugi A."/>
            <person name="Goodstein D."/>
            <person name="Egesi C.N."/>
            <person name="Featherston J."/>
            <person name="Asfaw A."/>
            <person name="Simpson G.G."/>
            <person name="Dolezel J."/>
            <person name="Hendre P.S."/>
            <person name="Van Deynze A."/>
            <person name="Kumar P.L."/>
            <person name="Obidiegwu J.E."/>
            <person name="Bhattacharjee R."/>
            <person name="Rokhsar D.S."/>
        </authorList>
    </citation>
    <scope>NUCLEOTIDE SEQUENCE [LARGE SCALE GENOMIC DNA]</scope>
    <source>
        <strain evidence="2">cv. TDa95/00328</strain>
    </source>
</reference>
<name>A0ACB7W6U9_DIOAL</name>
<accession>A0ACB7W6U9</accession>
<sequence>MGSLKLLKLLHLCVVIMTLLPVLFYVESVVYVHFDQVPPEKSRFSTAVFRYSVINHHKQRLCKGLGCSFYCELDGNPLKSCSSDEMVFKNLTVNHGHNFFLNVSTSSGERDSSSYYWYIDTIPPTATITSETTYTNAADISIGIKFSEACTGRGGFKCSNASNCDIMVNGPADIDPSTLQTVKPGMEYNLGIKFSPEETFGRIVIKMGESFCTDEAGNLFTRSNNSTLILHLDRRLVHVDLRTSIPTYVLEMEKGARTVLATNKMNKMKFFVVFSVPLANSADDVLNALDVNSGYFVPISTVGHTNRKFVFELRDLSETDIVTVKLRSDTLISRSGNAVAPVMPVVFLYDATRPSIMLSTSSPRVTKEVGFDVIVEFTKPVFNFDASSIEVGGGTVARFKELSKALYSVTIEAVSDNVVTVFVPEGKVNDVAGNQNLPSMQLEVRHYLVPAISVSLHSFITSSLIATSLVSAILTLSSVSLIATDAVTNRHADTFITQPSRNLLGMVGHLQVFALSNWYSVSLPAEYSDMTRGLWWLIPRERLPWNEDTLSIWANHSQFEGSADHLEKNARDYISKEERRLFSYVHSSEYRFSPTPPLVRQSHDDAVERIRFAKYGNVHQSDLVQKDIISKLGVLSGQQNSDIASVASLPPLSSEEYFIYFLRGEPLSAANVVKKLENYEGWQDLEMNLFWLGVAVIGLIVMHSLILLFLRWRTGKSVHGSLSIPRFELFLVIFMLPCIGQSSAFIIRGNTNAGIAIGALLLSVPAAFILSTFLFLVITVFTSNFFEYREVRTLDTSHSYCNKFSNFLSRDTIGRWFPSEGRSSSLLLRFGILFEDRKGPPKFLSVGTGRMRVLSPDSSSEEATSWERLLGCVRSAYIIIDLLRRVGIGILAGAYSSPSESQCAIAFTLTVVQFLYLCTVKPYIRAGVHLVENVSLVCESVLFGLLFCSNGREVLRYKDQRIIGLVMLVLLFISFVSQLMNEWYALMKCILRHPQTQMPSYKAGPISVGKRLVLPLLPRRYWSRLMPGFSEPTSSFVPVVPPEPEIELKNTSSKAKQPLFHSTGNDELKSDPKNDIKKLRELARASFSGKLWKTEEGSCSYAPREQRRPDET</sequence>
<dbReference type="Proteomes" id="UP000827976">
    <property type="component" value="Chromosome 5"/>
</dbReference>
<evidence type="ECO:0000313" key="1">
    <source>
        <dbReference type="EMBL" id="KAH7683173.1"/>
    </source>
</evidence>